<evidence type="ECO:0000256" key="4">
    <source>
        <dbReference type="ARBA" id="ARBA00023136"/>
    </source>
</evidence>
<feature type="transmembrane region" description="Helical" evidence="5">
    <location>
        <begin position="169"/>
        <end position="190"/>
    </location>
</feature>
<accession>A0A3B0FPJ6</accession>
<evidence type="ECO:0000256" key="1">
    <source>
        <dbReference type="ARBA" id="ARBA00004651"/>
    </source>
</evidence>
<feature type="domain" description="Major facilitator superfamily (MFS) profile" evidence="6">
    <location>
        <begin position="15"/>
        <end position="397"/>
    </location>
</feature>
<name>A0A3B0FPJ6_PSEPS</name>
<keyword evidence="3 5" id="KW-1133">Transmembrane helix</keyword>
<protein>
    <submittedName>
        <fullName evidence="7">MFS transporter</fullName>
    </submittedName>
</protein>
<dbReference type="EMBL" id="RBNH01000024">
    <property type="protein sequence ID" value="RKO20407.1"/>
    <property type="molecule type" value="Genomic_DNA"/>
</dbReference>
<feature type="transmembrane region" description="Helical" evidence="5">
    <location>
        <begin position="373"/>
        <end position="393"/>
    </location>
</feature>
<dbReference type="InterPro" id="IPR052524">
    <property type="entry name" value="MFS_Cyanate_Porter"/>
</dbReference>
<feature type="transmembrane region" description="Helical" evidence="5">
    <location>
        <begin position="284"/>
        <end position="301"/>
    </location>
</feature>
<dbReference type="Proteomes" id="UP000273159">
    <property type="component" value="Unassembled WGS sequence"/>
</dbReference>
<dbReference type="GO" id="GO:0022857">
    <property type="term" value="F:transmembrane transporter activity"/>
    <property type="evidence" value="ECO:0007669"/>
    <property type="project" value="InterPro"/>
</dbReference>
<evidence type="ECO:0000256" key="5">
    <source>
        <dbReference type="SAM" id="Phobius"/>
    </source>
</evidence>
<comment type="subcellular location">
    <subcellularLocation>
        <location evidence="1">Cell membrane</location>
        <topology evidence="1">Multi-pass membrane protein</topology>
    </subcellularLocation>
</comment>
<feature type="transmembrane region" description="Helical" evidence="5">
    <location>
        <begin position="142"/>
        <end position="163"/>
    </location>
</feature>
<sequence>MTTAGTRNAADRTARIGFALVGVLLIAVNLRVSFVSVGPVLTSIGSDLELSSAAAGLLTGLPLIAFAAFSPVAPGFASRVGLDRALWISLLILASATVLRSLPVPGFIWAGTALIGLAIAFLNVLVPSLVKRDFPMRVSRVTGSYTAAQAAVAAVGAAVVVPVAQTSPAGWRVGLGMWAGLALVAMAVLLPRLRRHNSSAVHATGNGITYRSPWGSALGWQVTVFMGLQSVAFYVLMAWLPTIEQSRGIPAATAGIHLSVFLLISVFSSLATGQVLHRGTDQRCISFISSSLTFVTFLGLATAPDLILLWVLTGAIGCGSLIVIALSLFSLRTVDYGQAASLSGMAQSVGYGLAAAGPVLFGALRDASGDWTLPLLVTAGLMAVLTLISVLAGRNRVIKAAT</sequence>
<feature type="transmembrane region" description="Helical" evidence="5">
    <location>
        <begin position="16"/>
        <end position="41"/>
    </location>
</feature>
<comment type="caution">
    <text evidence="7">The sequence shown here is derived from an EMBL/GenBank/DDBJ whole genome shotgun (WGS) entry which is preliminary data.</text>
</comment>
<dbReference type="PANTHER" id="PTHR23523">
    <property type="match status" value="1"/>
</dbReference>
<feature type="transmembrane region" description="Helical" evidence="5">
    <location>
        <begin position="307"/>
        <end position="329"/>
    </location>
</feature>
<feature type="transmembrane region" description="Helical" evidence="5">
    <location>
        <begin position="252"/>
        <end position="272"/>
    </location>
</feature>
<dbReference type="RefSeq" id="WP_120693517.1">
    <property type="nucleotide sequence ID" value="NZ_RBNH01000024.1"/>
</dbReference>
<evidence type="ECO:0000259" key="6">
    <source>
        <dbReference type="PROSITE" id="PS50850"/>
    </source>
</evidence>
<organism evidence="7 8">
    <name type="scientific">Pseudarthrobacter phenanthrenivorans</name>
    <name type="common">Arthrobacter phenanthrenivorans</name>
    <dbReference type="NCBI Taxonomy" id="361575"/>
    <lineage>
        <taxon>Bacteria</taxon>
        <taxon>Bacillati</taxon>
        <taxon>Actinomycetota</taxon>
        <taxon>Actinomycetes</taxon>
        <taxon>Micrococcales</taxon>
        <taxon>Micrococcaceae</taxon>
        <taxon>Pseudarthrobacter</taxon>
    </lineage>
</organism>
<feature type="transmembrane region" description="Helical" evidence="5">
    <location>
        <begin position="341"/>
        <end position="361"/>
    </location>
</feature>
<dbReference type="InterPro" id="IPR020846">
    <property type="entry name" value="MFS_dom"/>
</dbReference>
<dbReference type="InterPro" id="IPR011701">
    <property type="entry name" value="MFS"/>
</dbReference>
<evidence type="ECO:0000313" key="8">
    <source>
        <dbReference type="Proteomes" id="UP000273159"/>
    </source>
</evidence>
<dbReference type="InterPro" id="IPR036259">
    <property type="entry name" value="MFS_trans_sf"/>
</dbReference>
<feature type="transmembrane region" description="Helical" evidence="5">
    <location>
        <begin position="53"/>
        <end position="73"/>
    </location>
</feature>
<feature type="transmembrane region" description="Helical" evidence="5">
    <location>
        <begin position="108"/>
        <end position="130"/>
    </location>
</feature>
<evidence type="ECO:0000313" key="7">
    <source>
        <dbReference type="EMBL" id="RKO20407.1"/>
    </source>
</evidence>
<keyword evidence="2 5" id="KW-0812">Transmembrane</keyword>
<keyword evidence="4 5" id="KW-0472">Membrane</keyword>
<gene>
    <name evidence="7" type="ORF">D7Z96_18700</name>
</gene>
<dbReference type="AlphaFoldDB" id="A0A3B0FPJ6"/>
<feature type="transmembrane region" description="Helical" evidence="5">
    <location>
        <begin position="218"/>
        <end position="240"/>
    </location>
</feature>
<dbReference type="Pfam" id="PF07690">
    <property type="entry name" value="MFS_1"/>
    <property type="match status" value="1"/>
</dbReference>
<dbReference type="GO" id="GO:0005886">
    <property type="term" value="C:plasma membrane"/>
    <property type="evidence" value="ECO:0007669"/>
    <property type="project" value="UniProtKB-SubCell"/>
</dbReference>
<reference evidence="7 8" key="1">
    <citation type="submission" date="2018-10" db="EMBL/GenBank/DDBJ databases">
        <title>Genome-guide identification and characterization of bacteria that degrade polycyclic aromatic hydrocarbons and resist hexavalent chromium simultaneously.</title>
        <authorList>
            <person name="Feng H."/>
        </authorList>
    </citation>
    <scope>NUCLEOTIDE SEQUENCE [LARGE SCALE GENOMIC DNA]</scope>
    <source>
        <strain evidence="7 8">J015</strain>
    </source>
</reference>
<dbReference type="SUPFAM" id="SSF103473">
    <property type="entry name" value="MFS general substrate transporter"/>
    <property type="match status" value="1"/>
</dbReference>
<proteinExistence type="predicted"/>
<evidence type="ECO:0000256" key="2">
    <source>
        <dbReference type="ARBA" id="ARBA00022692"/>
    </source>
</evidence>
<feature type="transmembrane region" description="Helical" evidence="5">
    <location>
        <begin position="85"/>
        <end position="102"/>
    </location>
</feature>
<dbReference type="PANTHER" id="PTHR23523:SF2">
    <property type="entry name" value="2-NITROIMIDAZOLE TRANSPORTER"/>
    <property type="match status" value="1"/>
</dbReference>
<reference evidence="8" key="2">
    <citation type="submission" date="2018-10" db="EMBL/GenBank/DDBJ databases">
        <authorList>
            <person name="Wang Y."/>
            <person name="Wang J."/>
            <person name="Yang X."/>
            <person name="Wang Z."/>
            <person name="Huang Y."/>
        </authorList>
    </citation>
    <scope>NUCLEOTIDE SEQUENCE [LARGE SCALE GENOMIC DNA]</scope>
    <source>
        <strain evidence="8">J015</strain>
    </source>
</reference>
<dbReference type="Gene3D" id="1.20.1250.20">
    <property type="entry name" value="MFS general substrate transporter like domains"/>
    <property type="match status" value="2"/>
</dbReference>
<dbReference type="PROSITE" id="PS50850">
    <property type="entry name" value="MFS"/>
    <property type="match status" value="1"/>
</dbReference>
<evidence type="ECO:0000256" key="3">
    <source>
        <dbReference type="ARBA" id="ARBA00022989"/>
    </source>
</evidence>